<evidence type="ECO:0000313" key="3">
    <source>
        <dbReference type="Proteomes" id="UP000033861"/>
    </source>
</evidence>
<keyword evidence="1" id="KW-1133">Transmembrane helix</keyword>
<dbReference type="AlphaFoldDB" id="A0A0G1HIB2"/>
<dbReference type="Gene3D" id="3.30.70.60">
    <property type="match status" value="1"/>
</dbReference>
<proteinExistence type="predicted"/>
<name>A0A0G1HIB2_9BACT</name>
<dbReference type="STRING" id="1618404.UW35_C0010G0012"/>
<accession>A0A0G1HIB2</accession>
<sequence length="176" mass="19355">MRKTTIPTAHLTIFLLLLGVIVALFFLTQKQLRLVNLAQAETNNLAENRVKLADLSDSLPGVAGETNVWLSALPSDEEGVARFAASLEQLARDRSLTVILDFDDFPETIDIAGKLLPGLGLQINLEGSFDNVRSFMSDLAKMNYFYKTDKITVLTHETKPGVKASFTGSLMLNIDI</sequence>
<organism evidence="2 3">
    <name type="scientific">Candidatus Collierbacteria bacterium GW2011_GWF2_44_15</name>
    <dbReference type="NCBI Taxonomy" id="1618404"/>
    <lineage>
        <taxon>Bacteria</taxon>
        <taxon>Candidatus Collieribacteriota</taxon>
    </lineage>
</organism>
<gene>
    <name evidence="2" type="ORF">UW35_C0010G0012</name>
</gene>
<reference evidence="2 3" key="1">
    <citation type="journal article" date="2015" name="Nature">
        <title>rRNA introns, odd ribosomes, and small enigmatic genomes across a large radiation of phyla.</title>
        <authorList>
            <person name="Brown C.T."/>
            <person name="Hug L.A."/>
            <person name="Thomas B.C."/>
            <person name="Sharon I."/>
            <person name="Castelle C.J."/>
            <person name="Singh A."/>
            <person name="Wilkins M.J."/>
            <person name="Williams K.H."/>
            <person name="Banfield J.F."/>
        </authorList>
    </citation>
    <scope>NUCLEOTIDE SEQUENCE [LARGE SCALE GENOMIC DNA]</scope>
</reference>
<evidence type="ECO:0000313" key="2">
    <source>
        <dbReference type="EMBL" id="KKT46655.1"/>
    </source>
</evidence>
<keyword evidence="1" id="KW-0812">Transmembrane</keyword>
<evidence type="ECO:0000256" key="1">
    <source>
        <dbReference type="SAM" id="Phobius"/>
    </source>
</evidence>
<dbReference type="InterPro" id="IPR014717">
    <property type="entry name" value="Transl_elong_EF1B/ribsomal_bS6"/>
</dbReference>
<keyword evidence="1" id="KW-0472">Membrane</keyword>
<feature type="transmembrane region" description="Helical" evidence="1">
    <location>
        <begin position="6"/>
        <end position="27"/>
    </location>
</feature>
<dbReference type="Proteomes" id="UP000033861">
    <property type="component" value="Unassembled WGS sequence"/>
</dbReference>
<comment type="caution">
    <text evidence="2">The sequence shown here is derived from an EMBL/GenBank/DDBJ whole genome shotgun (WGS) entry which is preliminary data.</text>
</comment>
<dbReference type="EMBL" id="LCHZ01000010">
    <property type="protein sequence ID" value="KKT46655.1"/>
    <property type="molecule type" value="Genomic_DNA"/>
</dbReference>
<protein>
    <submittedName>
        <fullName evidence="2">Uncharacterized protein</fullName>
    </submittedName>
</protein>